<organism evidence="1">
    <name type="scientific">Anguilla anguilla</name>
    <name type="common">European freshwater eel</name>
    <name type="synonym">Muraena anguilla</name>
    <dbReference type="NCBI Taxonomy" id="7936"/>
    <lineage>
        <taxon>Eukaryota</taxon>
        <taxon>Metazoa</taxon>
        <taxon>Chordata</taxon>
        <taxon>Craniata</taxon>
        <taxon>Vertebrata</taxon>
        <taxon>Euteleostomi</taxon>
        <taxon>Actinopterygii</taxon>
        <taxon>Neopterygii</taxon>
        <taxon>Teleostei</taxon>
        <taxon>Anguilliformes</taxon>
        <taxon>Anguillidae</taxon>
        <taxon>Anguilla</taxon>
    </lineage>
</organism>
<accession>A0A0E9RG11</accession>
<protein>
    <submittedName>
        <fullName evidence="1">Uncharacterized protein</fullName>
    </submittedName>
</protein>
<proteinExistence type="predicted"/>
<name>A0A0E9RG11_ANGAN</name>
<reference evidence="1" key="2">
    <citation type="journal article" date="2015" name="Fish Shellfish Immunol.">
        <title>Early steps in the European eel (Anguilla anguilla)-Vibrio vulnificus interaction in the gills: Role of the RtxA13 toxin.</title>
        <authorList>
            <person name="Callol A."/>
            <person name="Pajuelo D."/>
            <person name="Ebbesson L."/>
            <person name="Teles M."/>
            <person name="MacKenzie S."/>
            <person name="Amaro C."/>
        </authorList>
    </citation>
    <scope>NUCLEOTIDE SEQUENCE</scope>
</reference>
<evidence type="ECO:0000313" key="1">
    <source>
        <dbReference type="EMBL" id="JAH28081.1"/>
    </source>
</evidence>
<sequence length="26" mass="3108">MVKLIFHCISDWRHIFLFCLNSTLGL</sequence>
<reference evidence="1" key="1">
    <citation type="submission" date="2014-11" db="EMBL/GenBank/DDBJ databases">
        <authorList>
            <person name="Amaro Gonzalez C."/>
        </authorList>
    </citation>
    <scope>NUCLEOTIDE SEQUENCE</scope>
</reference>
<dbReference type="EMBL" id="GBXM01080496">
    <property type="protein sequence ID" value="JAH28081.1"/>
    <property type="molecule type" value="Transcribed_RNA"/>
</dbReference>
<dbReference type="AlphaFoldDB" id="A0A0E9RG11"/>